<keyword evidence="5" id="KW-1185">Reference proteome</keyword>
<feature type="region of interest" description="Disordered" evidence="1">
    <location>
        <begin position="245"/>
        <end position="272"/>
    </location>
</feature>
<evidence type="ECO:0000256" key="1">
    <source>
        <dbReference type="SAM" id="MobiDB-lite"/>
    </source>
</evidence>
<evidence type="ECO:0000313" key="5">
    <source>
        <dbReference type="Proteomes" id="UP000247810"/>
    </source>
</evidence>
<feature type="region of interest" description="Disordered" evidence="1">
    <location>
        <begin position="1"/>
        <end position="157"/>
    </location>
</feature>
<feature type="compositionally biased region" description="Low complexity" evidence="1">
    <location>
        <begin position="80"/>
        <end position="98"/>
    </location>
</feature>
<feature type="region of interest" description="Disordered" evidence="1">
    <location>
        <begin position="701"/>
        <end position="742"/>
    </location>
</feature>
<reference evidence="4 5" key="1">
    <citation type="submission" date="2018-02" db="EMBL/GenBank/DDBJ databases">
        <title>The genomes of Aspergillus section Nigri reveals drivers in fungal speciation.</title>
        <authorList>
            <consortium name="DOE Joint Genome Institute"/>
            <person name="Vesth T.C."/>
            <person name="Nybo J."/>
            <person name="Theobald S."/>
            <person name="Brandl J."/>
            <person name="Frisvad J.C."/>
            <person name="Nielsen K.F."/>
            <person name="Lyhne E.K."/>
            <person name="Kogle M.E."/>
            <person name="Kuo A."/>
            <person name="Riley R."/>
            <person name="Clum A."/>
            <person name="Nolan M."/>
            <person name="Lipzen A."/>
            <person name="Salamov A."/>
            <person name="Henrissat B."/>
            <person name="Wiebenga A."/>
            <person name="De vries R.P."/>
            <person name="Grigoriev I.V."/>
            <person name="Mortensen U.H."/>
            <person name="Andersen M.R."/>
            <person name="Baker S.E."/>
        </authorList>
    </citation>
    <scope>NUCLEOTIDE SEQUENCE [LARGE SCALE GENOMIC DNA]</scope>
    <source>
        <strain evidence="4 5">CBS 707.79</strain>
    </source>
</reference>
<organism evidence="4 5">
    <name type="scientific">Aspergillus ellipticus CBS 707.79</name>
    <dbReference type="NCBI Taxonomy" id="1448320"/>
    <lineage>
        <taxon>Eukaryota</taxon>
        <taxon>Fungi</taxon>
        <taxon>Dikarya</taxon>
        <taxon>Ascomycota</taxon>
        <taxon>Pezizomycotina</taxon>
        <taxon>Eurotiomycetes</taxon>
        <taxon>Eurotiomycetidae</taxon>
        <taxon>Eurotiales</taxon>
        <taxon>Aspergillaceae</taxon>
        <taxon>Aspergillus</taxon>
        <taxon>Aspergillus subgen. Circumdati</taxon>
    </lineage>
</organism>
<keyword evidence="2" id="KW-1133">Transmembrane helix</keyword>
<feature type="region of interest" description="Disordered" evidence="1">
    <location>
        <begin position="299"/>
        <end position="441"/>
    </location>
</feature>
<dbReference type="PANTHER" id="PTHR43377">
    <property type="entry name" value="BILIVERDIN REDUCTASE A"/>
    <property type="match status" value="1"/>
</dbReference>
<feature type="transmembrane region" description="Helical" evidence="2">
    <location>
        <begin position="210"/>
        <end position="232"/>
    </location>
</feature>
<feature type="compositionally biased region" description="Basic residues" evidence="1">
    <location>
        <begin position="704"/>
        <end position="714"/>
    </location>
</feature>
<dbReference type="PANTHER" id="PTHR43377:SF12">
    <property type="entry name" value="BINDING ROSSMANN FOLD OXIDOREDUCTASE, PUTATIVE (AFU_ORTHOLOGUE AFUA_3G11840)-RELATED"/>
    <property type="match status" value="1"/>
</dbReference>
<feature type="domain" description="Gfo/Idh/MocA-like oxidoreductase N-terminal" evidence="3">
    <location>
        <begin position="447"/>
        <end position="576"/>
    </location>
</feature>
<feature type="region of interest" description="Disordered" evidence="1">
    <location>
        <begin position="187"/>
        <end position="206"/>
    </location>
</feature>
<dbReference type="Proteomes" id="UP000247810">
    <property type="component" value="Unassembled WGS sequence"/>
</dbReference>
<dbReference type="AlphaFoldDB" id="A0A319D5C8"/>
<dbReference type="InterPro" id="IPR036291">
    <property type="entry name" value="NAD(P)-bd_dom_sf"/>
</dbReference>
<accession>A0A319D5C8</accession>
<evidence type="ECO:0000259" key="3">
    <source>
        <dbReference type="Pfam" id="PF01408"/>
    </source>
</evidence>
<dbReference type="InterPro" id="IPR051450">
    <property type="entry name" value="Gfo/Idh/MocA_Oxidoreductases"/>
</dbReference>
<feature type="compositionally biased region" description="Low complexity" evidence="1">
    <location>
        <begin position="120"/>
        <end position="157"/>
    </location>
</feature>
<feature type="compositionally biased region" description="Polar residues" evidence="1">
    <location>
        <begin position="25"/>
        <end position="38"/>
    </location>
</feature>
<protein>
    <recommendedName>
        <fullName evidence="3">Gfo/Idh/MocA-like oxidoreductase N-terminal domain-containing protein</fullName>
    </recommendedName>
</protein>
<feature type="compositionally biased region" description="Polar residues" evidence="1">
    <location>
        <begin position="330"/>
        <end position="340"/>
    </location>
</feature>
<dbReference type="InterPro" id="IPR000683">
    <property type="entry name" value="Gfo/Idh/MocA-like_OxRdtase_N"/>
</dbReference>
<keyword evidence="2" id="KW-0472">Membrane</keyword>
<dbReference type="Pfam" id="PF01408">
    <property type="entry name" value="GFO_IDH_MocA"/>
    <property type="match status" value="1"/>
</dbReference>
<feature type="compositionally biased region" description="Polar residues" evidence="1">
    <location>
        <begin position="729"/>
        <end position="742"/>
    </location>
</feature>
<feature type="compositionally biased region" description="Low complexity" evidence="1">
    <location>
        <begin position="41"/>
        <end position="53"/>
    </location>
</feature>
<dbReference type="SUPFAM" id="SSF51735">
    <property type="entry name" value="NAD(P)-binding Rossmann-fold domains"/>
    <property type="match status" value="1"/>
</dbReference>
<dbReference type="OrthoDB" id="64915at2759"/>
<dbReference type="VEuPathDB" id="FungiDB:BO71DRAFT_420687"/>
<feature type="compositionally biased region" description="Polar residues" evidence="1">
    <location>
        <begin position="257"/>
        <end position="267"/>
    </location>
</feature>
<dbReference type="Gene3D" id="3.40.50.720">
    <property type="entry name" value="NAD(P)-binding Rossmann-like Domain"/>
    <property type="match status" value="1"/>
</dbReference>
<dbReference type="EMBL" id="KZ825912">
    <property type="protein sequence ID" value="PYH92616.1"/>
    <property type="molecule type" value="Genomic_DNA"/>
</dbReference>
<evidence type="ECO:0000256" key="2">
    <source>
        <dbReference type="SAM" id="Phobius"/>
    </source>
</evidence>
<evidence type="ECO:0000313" key="4">
    <source>
        <dbReference type="EMBL" id="PYH92616.1"/>
    </source>
</evidence>
<dbReference type="GO" id="GO:0000166">
    <property type="term" value="F:nucleotide binding"/>
    <property type="evidence" value="ECO:0007669"/>
    <property type="project" value="InterPro"/>
</dbReference>
<gene>
    <name evidence="4" type="ORF">BO71DRAFT_420687</name>
</gene>
<name>A0A319D5C8_9EURO</name>
<feature type="compositionally biased region" description="Low complexity" evidence="1">
    <location>
        <begin position="190"/>
        <end position="206"/>
    </location>
</feature>
<proteinExistence type="predicted"/>
<feature type="compositionally biased region" description="Polar residues" evidence="1">
    <location>
        <begin position="376"/>
        <end position="385"/>
    </location>
</feature>
<dbReference type="Gene3D" id="3.30.360.10">
    <property type="entry name" value="Dihydrodipicolinate Reductase, domain 2"/>
    <property type="match status" value="1"/>
</dbReference>
<feature type="compositionally biased region" description="Low complexity" evidence="1">
    <location>
        <begin position="1"/>
        <end position="24"/>
    </location>
</feature>
<keyword evidence="2" id="KW-0812">Transmembrane</keyword>
<dbReference type="STRING" id="1448320.A0A319D5C8"/>
<feature type="compositionally biased region" description="Low complexity" evidence="1">
    <location>
        <begin position="313"/>
        <end position="329"/>
    </location>
</feature>
<sequence length="924" mass="97093">MAPVIPGSTGATSSGTSATPPTTTLSDESTASATSSVPAESDSVIVSPSSSVSLADHATPSPAYTSPTADTPAATGTREPSSSAPPSSSSIPSKTSIPLFGSGATSLPAFSDYNPSRTQSGNSGSGTAASSSGSGWVFGSGSQTTGTTSITSGTSSTLDNLISSTGSSSTDSYYGTWGTATTGGVGGSGATASGQAPSATSSGQQAKGKIAGGVVGGVAAAMIVFVLVAWLLRRRKKNLQGLLAPGGDALPAPHTAGTATTEGSFSRSGEMASRRSSNEALFTASYFAPAFMKRVSSEPSERGFQKISGRKIPSPGSPTTSEPSSATFSAGSPVQPRSPTTQPPLATPYGRPLDASYTRETQETGSRTMMFRPSPARTTSANASLHSEHMGPRPVSQVPQIHVSGPVSPTMPKRPDALGRSHPSFDGSRGKPALPPLSPIPSSPRPLRFLIIGAGSRGTAYARAVTTATPGHIHAVAEPHPFKRQLLGRTCIWGEDGTPQDGQEFADWRDWLQWELKRRHNPSNPSQIGVDGVFICTLDSTHVEILHAIAPLKLHILCEKPLALSLADCLSVYRLLTPNLSTNIFSIGHTPAGDGSLLTKSCHDIDFILWLLSSPPPGSTPDTPPHHPHSISSSGALTQFIPARKPPAAGSATNCLSCPAEPDCIYSAPRIYNDMHLARGDTDWPVNIVCEDIEDVVHAFTSHSHSHSHSHSPHSRSPPPSPKSHLLKTLSQDYTPHTPPSTIRSRPWYGRCVYASTNDVCDTQTVTLTWRHNPSLALSHGGPKTATFHMIAPTEKQCERRGRVFGTLGEIGYDSRTISVCDFRTRQTKTIEVPKRPPEEEKAHGGGDYGLARGFVGAVDAVINGGCGVREAQRRFVGCGLEEVVRSHAVGFAAEVSRREERVVRWGEWWGERLREAGVEEGVD</sequence>